<reference evidence="2" key="1">
    <citation type="submission" date="2022-10" db="EMBL/GenBank/DDBJ databases">
        <title>Roseovarius pelagicus sp. nov., isolated from Arctic seawater.</title>
        <authorList>
            <person name="Hong Y.W."/>
            <person name="Hwang C.Y."/>
        </authorList>
    </citation>
    <scope>NUCLEOTIDE SEQUENCE</scope>
    <source>
        <strain evidence="2">HL-MP18</strain>
    </source>
</reference>
<organism evidence="2 3">
    <name type="scientific">Roseovarius pelagicus</name>
    <dbReference type="NCBI Taxonomy" id="2980108"/>
    <lineage>
        <taxon>Bacteria</taxon>
        <taxon>Pseudomonadati</taxon>
        <taxon>Pseudomonadota</taxon>
        <taxon>Alphaproteobacteria</taxon>
        <taxon>Rhodobacterales</taxon>
        <taxon>Roseobacteraceae</taxon>
        <taxon>Roseovarius</taxon>
    </lineage>
</organism>
<gene>
    <name evidence="2" type="ORF">N7U68_16820</name>
</gene>
<dbReference type="Proteomes" id="UP001064087">
    <property type="component" value="Chromosome"/>
</dbReference>
<dbReference type="EMBL" id="CP106738">
    <property type="protein sequence ID" value="UXX82729.1"/>
    <property type="molecule type" value="Genomic_DNA"/>
</dbReference>
<accession>A0ABY6D9U4</accession>
<dbReference type="InterPro" id="IPR036844">
    <property type="entry name" value="Hint_dom_sf"/>
</dbReference>
<dbReference type="SUPFAM" id="SSF51294">
    <property type="entry name" value="Hedgehog/intein (Hint) domain"/>
    <property type="match status" value="1"/>
</dbReference>
<evidence type="ECO:0000313" key="2">
    <source>
        <dbReference type="EMBL" id="UXX82729.1"/>
    </source>
</evidence>
<dbReference type="InterPro" id="IPR028992">
    <property type="entry name" value="Hedgehog/Intein_dom"/>
</dbReference>
<proteinExistence type="predicted"/>
<evidence type="ECO:0000259" key="1">
    <source>
        <dbReference type="Pfam" id="PF13403"/>
    </source>
</evidence>
<evidence type="ECO:0000313" key="3">
    <source>
        <dbReference type="Proteomes" id="UP001064087"/>
    </source>
</evidence>
<name>A0ABY6D9U4_9RHOB</name>
<dbReference type="RefSeq" id="WP_263047550.1">
    <property type="nucleotide sequence ID" value="NZ_CP106738.1"/>
</dbReference>
<keyword evidence="3" id="KW-1185">Reference proteome</keyword>
<sequence>MPTTFNVISLGQLADMDTTEGNAVAENASALVGQSFGGPGAPLVDEFASFSRVGAADTTFDQDSDADTDYFSIDGGPAQTFDSVAVYNATITYTDGSTGSISAVVFQDVNGHSYLAPEFSANADMAALEGGAIRSISLDSLIGNEYSGLTASREAWNFVTCFVRGTEIHTAAGPVPIERLVPGDMIWTVDRGMQPLRWIGRRRVAARGTLAPILIRAGALGNSCDLRVSPQHRILLTDWRAEMYLGAREALAPAKHLVNGHDIVREPGGMVEYFHIMFDQHELVHAGGIASESFHPGAMAWDGMGADARGEILAIFPELRQSGPEVYGPPVRRSLKAHEARLLMN</sequence>
<feature type="domain" description="Hedgehog/Intein (Hint)" evidence="1">
    <location>
        <begin position="160"/>
        <end position="297"/>
    </location>
</feature>
<dbReference type="Gene3D" id="2.170.16.10">
    <property type="entry name" value="Hedgehog/Intein (Hint) domain"/>
    <property type="match status" value="1"/>
</dbReference>
<dbReference type="Pfam" id="PF13403">
    <property type="entry name" value="Hint_2"/>
    <property type="match status" value="1"/>
</dbReference>
<protein>
    <submittedName>
        <fullName evidence="2">Hint domain-containing protein</fullName>
    </submittedName>
</protein>